<dbReference type="SMART" id="SM00202">
    <property type="entry name" value="SR"/>
    <property type="match status" value="1"/>
</dbReference>
<protein>
    <submittedName>
        <fullName evidence="17">Protein tyrosine kinase</fullName>
    </submittedName>
</protein>
<keyword evidence="7 9" id="KW-1015">Disulfide bond</keyword>
<comment type="caution">
    <text evidence="9">Lacks conserved residue(s) required for the propagation of feature annotation.</text>
</comment>
<dbReference type="InterPro" id="IPR011009">
    <property type="entry name" value="Kinase-like_dom_sf"/>
</dbReference>
<evidence type="ECO:0000256" key="7">
    <source>
        <dbReference type="ARBA" id="ARBA00023157"/>
    </source>
</evidence>
<feature type="domain" description="Protein kinase" evidence="14">
    <location>
        <begin position="579"/>
        <end position="846"/>
    </location>
</feature>
<dbReference type="PROSITE" id="PS00109">
    <property type="entry name" value="PROTEIN_KINASE_TYR"/>
    <property type="match status" value="1"/>
</dbReference>
<dbReference type="Gene3D" id="1.10.510.10">
    <property type="entry name" value="Transferase(Phosphotransferase) domain 1"/>
    <property type="match status" value="1"/>
</dbReference>
<keyword evidence="5 10" id="KW-0067">ATP-binding</keyword>
<feature type="disulfide bond" evidence="9">
    <location>
        <begin position="388"/>
        <end position="398"/>
    </location>
</feature>
<dbReference type="PANTHER" id="PTHR24416">
    <property type="entry name" value="TYROSINE-PROTEIN KINASE RECEPTOR"/>
    <property type="match status" value="1"/>
</dbReference>
<evidence type="ECO:0000256" key="8">
    <source>
        <dbReference type="ARBA" id="ARBA00051243"/>
    </source>
</evidence>
<keyword evidence="4 17" id="KW-0418">Kinase</keyword>
<dbReference type="Pfam" id="PF00530">
    <property type="entry name" value="SRCR"/>
    <property type="match status" value="2"/>
</dbReference>
<feature type="domain" description="SRCR" evidence="16">
    <location>
        <begin position="317"/>
        <end position="416"/>
    </location>
</feature>
<dbReference type="InterPro" id="IPR000719">
    <property type="entry name" value="Prot_kinase_dom"/>
</dbReference>
<dbReference type="GO" id="GO:0005886">
    <property type="term" value="C:plasma membrane"/>
    <property type="evidence" value="ECO:0007669"/>
    <property type="project" value="TreeGrafter"/>
</dbReference>
<dbReference type="InterPro" id="IPR036790">
    <property type="entry name" value="Frizzled_dom_sf"/>
</dbReference>
<evidence type="ECO:0000313" key="17">
    <source>
        <dbReference type="EMBL" id="KAI6650442.1"/>
    </source>
</evidence>
<keyword evidence="18" id="KW-1185">Reference proteome</keyword>
<feature type="binding site" evidence="10">
    <location>
        <position position="608"/>
    </location>
    <ligand>
        <name>ATP</name>
        <dbReference type="ChEBI" id="CHEBI:30616"/>
    </ligand>
</feature>
<sequence>MSLKPLLLLLLTLVLVIQADNDTCPTEVTRRNAIQCFTYPRSRCVTETQVFSTNTSLFIGNSTVVDLESELRVFRVLNKLLANFTGMQLGCEGFYQTLICLYLYTPCFEEKPLRFCEESCIAIKESQCTINSNLFTVVAETLNDSIFSEVNFEDCTELNQRVDGYPEIESQDYSAGLGCTYVGLPGAKNAVNGQVKLVTDDTHDSTNIYATSSDGVVQVLNLAANIWGDVCIEEGMSDEEREKIAHVVCNSIDYPGGHTESFIGGPSTSSGYYMINQLSCNGNESQLSDCIHNGYDYKNCAIDRRLHVSCSKELGSLRLDNEQRGDHMVSGVPIIQLTSGVAEFCADTFTMETGNVICNYIDASFPNLTITYSGQFENEDIELATFNCDGGEARILQCEQVNISCPSNERVLIFCENLEPDTRIFINLTPMESVILGASIIILILLLTICFVIIMFCRYRNTTNKKIQGNLSNTLTMRTMNTSVSITGQYRLPQTASNGSTATRPIIDYDYNPRGYAIENKNNSKSLPKEESTVSPIQNYMVTTLGAESLPTDVELTKNYITEYCGADICDYFIPMDKLELGDKIGEGAFGVVYKGKILEKEEAVAVKTLKDSFKDQELKELLLECAVLKDLQHANIVGLLALTYNGRRPYAIIPFMAKGDLKAYLKSVRVKALNSLELPEELSEKLLARISLDITRGMEYLTYKRYVHRDLAARNCVLDEDYSVKVSDFGLSREIYVDDYYRHVGAGEKLPAKWMSPESLDDSVYDEKTDVWSFGVVLWEIYSLGRNPYPGVDNHEISVFLKNGKRMERPKMCPVDIYDLMQYCWQGSPDQRPTFSIITNYLETLNVLEISQDLHKSHVIDCSVIKEEEDKLRDLEYIEEDIEKRRLHRQDAVSIRTPTPYTACKVIRFEHLASRIDKSDQKAFMLKCAKSVSMDSNKFRPCEHYIIPHLSMSIPIKDEEHRERTRSLNTVRIKYTRQEKINRHTWIGSVSGEDSDKYQPIESPSRRLMIPPPRQHKNKTRGKLSQQSSTDERREFTKTSNF</sequence>
<gene>
    <name evidence="17" type="ORF">LOD99_5879</name>
</gene>
<name>A0AAV7JNM0_9METZ</name>
<dbReference type="InterPro" id="IPR017441">
    <property type="entry name" value="Protein_kinase_ATP_BS"/>
</dbReference>
<dbReference type="PROSITE" id="PS50038">
    <property type="entry name" value="FZ"/>
    <property type="match status" value="1"/>
</dbReference>
<evidence type="ECO:0000256" key="5">
    <source>
        <dbReference type="ARBA" id="ARBA00022840"/>
    </source>
</evidence>
<feature type="region of interest" description="Disordered" evidence="11">
    <location>
        <begin position="989"/>
        <end position="1043"/>
    </location>
</feature>
<feature type="signal peptide" evidence="13">
    <location>
        <begin position="1"/>
        <end position="19"/>
    </location>
</feature>
<dbReference type="Proteomes" id="UP001165289">
    <property type="component" value="Unassembled WGS sequence"/>
</dbReference>
<dbReference type="SMART" id="SM00219">
    <property type="entry name" value="TyrKc"/>
    <property type="match status" value="1"/>
</dbReference>
<dbReference type="PROSITE" id="PS50287">
    <property type="entry name" value="SRCR_2"/>
    <property type="match status" value="2"/>
</dbReference>
<dbReference type="CDD" id="cd00192">
    <property type="entry name" value="PTKc"/>
    <property type="match status" value="1"/>
</dbReference>
<dbReference type="Gene3D" id="1.10.2000.10">
    <property type="entry name" value="Frizzled cysteine-rich domain"/>
    <property type="match status" value="1"/>
</dbReference>
<dbReference type="PRINTS" id="PR00109">
    <property type="entry name" value="TYRKINASE"/>
</dbReference>
<keyword evidence="3 10" id="KW-0547">Nucleotide-binding</keyword>
<dbReference type="InterPro" id="IPR001190">
    <property type="entry name" value="SRCR"/>
</dbReference>
<dbReference type="SUPFAM" id="SSF56487">
    <property type="entry name" value="SRCR-like"/>
    <property type="match status" value="2"/>
</dbReference>
<comment type="subcellular location">
    <subcellularLocation>
        <location evidence="1">Membrane</location>
        <topology evidence="1">Single-pass membrane protein</topology>
    </subcellularLocation>
</comment>
<evidence type="ECO:0000256" key="4">
    <source>
        <dbReference type="ARBA" id="ARBA00022777"/>
    </source>
</evidence>
<dbReference type="PANTHER" id="PTHR24416:SF617">
    <property type="entry name" value="RET ONCOGENE, ISOFORM A"/>
    <property type="match status" value="1"/>
</dbReference>
<feature type="chain" id="PRO_5043854673" evidence="13">
    <location>
        <begin position="20"/>
        <end position="1043"/>
    </location>
</feature>
<keyword evidence="12" id="KW-0812">Transmembrane</keyword>
<dbReference type="GO" id="GO:0007169">
    <property type="term" value="P:cell surface receptor protein tyrosine kinase signaling pathway"/>
    <property type="evidence" value="ECO:0007669"/>
    <property type="project" value="TreeGrafter"/>
</dbReference>
<keyword evidence="13" id="KW-0732">Signal</keyword>
<dbReference type="SUPFAM" id="SSF56112">
    <property type="entry name" value="Protein kinase-like (PK-like)"/>
    <property type="match status" value="1"/>
</dbReference>
<dbReference type="PROSITE" id="PS00107">
    <property type="entry name" value="PROTEIN_KINASE_ATP"/>
    <property type="match status" value="1"/>
</dbReference>
<feature type="transmembrane region" description="Helical" evidence="12">
    <location>
        <begin position="434"/>
        <end position="457"/>
    </location>
</feature>
<dbReference type="InterPro" id="IPR050122">
    <property type="entry name" value="RTK"/>
</dbReference>
<evidence type="ECO:0000256" key="9">
    <source>
        <dbReference type="PROSITE-ProRule" id="PRU00196"/>
    </source>
</evidence>
<evidence type="ECO:0000259" key="15">
    <source>
        <dbReference type="PROSITE" id="PS50038"/>
    </source>
</evidence>
<comment type="caution">
    <text evidence="17">The sequence shown here is derived from an EMBL/GenBank/DDBJ whole genome shotgun (WGS) entry which is preliminary data.</text>
</comment>
<evidence type="ECO:0000256" key="12">
    <source>
        <dbReference type="SAM" id="Phobius"/>
    </source>
</evidence>
<evidence type="ECO:0000259" key="14">
    <source>
        <dbReference type="PROSITE" id="PS50011"/>
    </source>
</evidence>
<keyword evidence="6" id="KW-0829">Tyrosine-protein kinase</keyword>
<dbReference type="InterPro" id="IPR020067">
    <property type="entry name" value="Frizzled_dom"/>
</dbReference>
<evidence type="ECO:0000256" key="1">
    <source>
        <dbReference type="ARBA" id="ARBA00004167"/>
    </source>
</evidence>
<accession>A0AAV7JNM0</accession>
<dbReference type="InterPro" id="IPR008266">
    <property type="entry name" value="Tyr_kinase_AS"/>
</dbReference>
<dbReference type="InterPro" id="IPR020635">
    <property type="entry name" value="Tyr_kinase_cat_dom"/>
</dbReference>
<proteinExistence type="predicted"/>
<evidence type="ECO:0000256" key="11">
    <source>
        <dbReference type="SAM" id="MobiDB-lite"/>
    </source>
</evidence>
<feature type="disulfide bond" evidence="9">
    <location>
        <begin position="249"/>
        <end position="310"/>
    </location>
</feature>
<evidence type="ECO:0000256" key="2">
    <source>
        <dbReference type="ARBA" id="ARBA00022679"/>
    </source>
</evidence>
<dbReference type="InterPro" id="IPR036772">
    <property type="entry name" value="SRCR-like_dom_sf"/>
</dbReference>
<keyword evidence="12" id="KW-1133">Transmembrane helix</keyword>
<feature type="disulfide bond" evidence="9">
    <location>
        <begin position="280"/>
        <end position="290"/>
    </location>
</feature>
<evidence type="ECO:0000259" key="16">
    <source>
        <dbReference type="PROSITE" id="PS50287"/>
    </source>
</evidence>
<feature type="domain" description="FZ" evidence="15">
    <location>
        <begin position="19"/>
        <end position="182"/>
    </location>
</feature>
<feature type="compositionally biased region" description="Basic and acidic residues" evidence="11">
    <location>
        <begin position="1031"/>
        <end position="1043"/>
    </location>
</feature>
<evidence type="ECO:0000256" key="10">
    <source>
        <dbReference type="PROSITE-ProRule" id="PRU10141"/>
    </source>
</evidence>
<dbReference type="EMBL" id="JAKMXF010000311">
    <property type="protein sequence ID" value="KAI6650442.1"/>
    <property type="molecule type" value="Genomic_DNA"/>
</dbReference>
<dbReference type="Gene3D" id="3.10.250.10">
    <property type="entry name" value="SRCR-like domain"/>
    <property type="match status" value="2"/>
</dbReference>
<reference evidence="17 18" key="1">
    <citation type="journal article" date="2023" name="BMC Biol.">
        <title>The compact genome of the sponge Oopsacas minuta (Hexactinellida) is lacking key metazoan core genes.</title>
        <authorList>
            <person name="Santini S."/>
            <person name="Schenkelaars Q."/>
            <person name="Jourda C."/>
            <person name="Duchesne M."/>
            <person name="Belahbib H."/>
            <person name="Rocher C."/>
            <person name="Selva M."/>
            <person name="Riesgo A."/>
            <person name="Vervoort M."/>
            <person name="Leys S.P."/>
            <person name="Kodjabachian L."/>
            <person name="Le Bivic A."/>
            <person name="Borchiellini C."/>
            <person name="Claverie J.M."/>
            <person name="Renard E."/>
        </authorList>
    </citation>
    <scope>NUCLEOTIDE SEQUENCE [LARGE SCALE GENOMIC DNA]</scope>
    <source>
        <strain evidence="17">SPO-2</strain>
    </source>
</reference>
<keyword evidence="12" id="KW-0472">Membrane</keyword>
<dbReference type="GO" id="GO:0004714">
    <property type="term" value="F:transmembrane receptor protein tyrosine kinase activity"/>
    <property type="evidence" value="ECO:0007669"/>
    <property type="project" value="UniProtKB-EC"/>
</dbReference>
<dbReference type="GO" id="GO:0005524">
    <property type="term" value="F:ATP binding"/>
    <property type="evidence" value="ECO:0007669"/>
    <property type="project" value="UniProtKB-UniRule"/>
</dbReference>
<organism evidence="17 18">
    <name type="scientific">Oopsacas minuta</name>
    <dbReference type="NCBI Taxonomy" id="111878"/>
    <lineage>
        <taxon>Eukaryota</taxon>
        <taxon>Metazoa</taxon>
        <taxon>Porifera</taxon>
        <taxon>Hexactinellida</taxon>
        <taxon>Hexasterophora</taxon>
        <taxon>Lyssacinosida</taxon>
        <taxon>Leucopsacidae</taxon>
        <taxon>Oopsacas</taxon>
    </lineage>
</organism>
<dbReference type="AlphaFoldDB" id="A0AAV7JNM0"/>
<feature type="domain" description="SRCR" evidence="16">
    <location>
        <begin position="195"/>
        <end position="311"/>
    </location>
</feature>
<dbReference type="GO" id="GO:0043235">
    <property type="term" value="C:receptor complex"/>
    <property type="evidence" value="ECO:0007669"/>
    <property type="project" value="TreeGrafter"/>
</dbReference>
<evidence type="ECO:0000256" key="13">
    <source>
        <dbReference type="SAM" id="SignalP"/>
    </source>
</evidence>
<keyword evidence="2" id="KW-0808">Transferase</keyword>
<evidence type="ECO:0000313" key="18">
    <source>
        <dbReference type="Proteomes" id="UP001165289"/>
    </source>
</evidence>
<dbReference type="PROSITE" id="PS50011">
    <property type="entry name" value="PROTEIN_KINASE_DOM"/>
    <property type="match status" value="1"/>
</dbReference>
<comment type="catalytic activity">
    <reaction evidence="8">
        <text>L-tyrosyl-[protein] + ATP = O-phospho-L-tyrosyl-[protein] + ADP + H(+)</text>
        <dbReference type="Rhea" id="RHEA:10596"/>
        <dbReference type="Rhea" id="RHEA-COMP:10136"/>
        <dbReference type="Rhea" id="RHEA-COMP:20101"/>
        <dbReference type="ChEBI" id="CHEBI:15378"/>
        <dbReference type="ChEBI" id="CHEBI:30616"/>
        <dbReference type="ChEBI" id="CHEBI:46858"/>
        <dbReference type="ChEBI" id="CHEBI:61978"/>
        <dbReference type="ChEBI" id="CHEBI:456216"/>
        <dbReference type="EC" id="2.7.10.1"/>
    </reaction>
</comment>
<dbReference type="Pfam" id="PF07714">
    <property type="entry name" value="PK_Tyr_Ser-Thr"/>
    <property type="match status" value="1"/>
</dbReference>
<evidence type="ECO:0000256" key="3">
    <source>
        <dbReference type="ARBA" id="ARBA00022741"/>
    </source>
</evidence>
<dbReference type="InterPro" id="IPR001245">
    <property type="entry name" value="Ser-Thr/Tyr_kinase_cat_dom"/>
</dbReference>
<evidence type="ECO:0000256" key="6">
    <source>
        <dbReference type="ARBA" id="ARBA00023137"/>
    </source>
</evidence>
<dbReference type="FunFam" id="1.10.510.10:FF:000554">
    <property type="entry name" value="Predicted protein"/>
    <property type="match status" value="1"/>
</dbReference>